<dbReference type="PANTHER" id="PTHR10151:SF120">
    <property type="entry name" value="BIS(5'-ADENOSYL)-TRIPHOSPHATASE"/>
    <property type="match status" value="1"/>
</dbReference>
<feature type="signal peptide" evidence="1">
    <location>
        <begin position="1"/>
        <end position="18"/>
    </location>
</feature>
<dbReference type="Gene3D" id="3.40.720.10">
    <property type="entry name" value="Alkaline Phosphatase, subunit A"/>
    <property type="match status" value="1"/>
</dbReference>
<evidence type="ECO:0000313" key="2">
    <source>
        <dbReference type="EMBL" id="QOY91197.1"/>
    </source>
</evidence>
<protein>
    <submittedName>
        <fullName evidence="2">Alkaline phosphatase family protein</fullName>
    </submittedName>
</protein>
<dbReference type="PANTHER" id="PTHR10151">
    <property type="entry name" value="ECTONUCLEOTIDE PYROPHOSPHATASE/PHOSPHODIESTERASE"/>
    <property type="match status" value="1"/>
</dbReference>
<proteinExistence type="predicted"/>
<keyword evidence="1" id="KW-0732">Signal</keyword>
<gene>
    <name evidence="2" type="ORF">IRI77_14990</name>
</gene>
<dbReference type="Pfam" id="PF01663">
    <property type="entry name" value="Phosphodiest"/>
    <property type="match status" value="1"/>
</dbReference>
<dbReference type="GO" id="GO:0016787">
    <property type="term" value="F:hydrolase activity"/>
    <property type="evidence" value="ECO:0007669"/>
    <property type="project" value="UniProtKB-ARBA"/>
</dbReference>
<dbReference type="CDD" id="cd16018">
    <property type="entry name" value="Enpp"/>
    <property type="match status" value="1"/>
</dbReference>
<reference evidence="2 3" key="1">
    <citation type="submission" date="2020-10" db="EMBL/GenBank/DDBJ databases">
        <title>Complete genome sequence of Paludibaculum fermentans P105T, a facultatively anaerobic acidobacterium capable of dissimilatory Fe(III) reduction.</title>
        <authorList>
            <person name="Dedysh S.N."/>
            <person name="Beletsky A.V."/>
            <person name="Kulichevskaya I.S."/>
            <person name="Mardanov A.V."/>
            <person name="Ravin N.V."/>
        </authorList>
    </citation>
    <scope>NUCLEOTIDE SEQUENCE [LARGE SCALE GENOMIC DNA]</scope>
    <source>
        <strain evidence="2 3">P105</strain>
    </source>
</reference>
<dbReference type="RefSeq" id="WP_194452851.1">
    <property type="nucleotide sequence ID" value="NZ_CP063849.1"/>
</dbReference>
<name>A0A7S7NWS3_PALFE</name>
<evidence type="ECO:0000256" key="1">
    <source>
        <dbReference type="SAM" id="SignalP"/>
    </source>
</evidence>
<dbReference type="InterPro" id="IPR002591">
    <property type="entry name" value="Phosphodiest/P_Trfase"/>
</dbReference>
<sequence>MRLLLLVPLFFAALPAAAQPRRVLVVSVDGLDQRYLDDADRLGLRIPNLRRVLKEGQWSRGVVGQAPTVTWPSHTTLISGVGPDIHGILGNRRPKSEGGEYYWSASLLHARTLLDAVKAAGRTSATITWPVTVDAPVTWNLPEYFQRRRGGDMDVRSIESKCVPADLVKSIAAVYPAFPREWMEDRNRTMAALYLLKTVQPDLILLHLVDLDSEAHQTGPFTREANATLENIDEYIGQLLSALPKGYTFVLVSDHGFEKVEEEINLSVAAKARGVEGVRAMGGYVIASTPAAADLLRELKSTGKYGLGREIPKEEFAVYAPGQAKAVAAFESAPGVFFAAGEATEVHSKPHEAGNHGHWPTRYRAVYAAWQPGIQAARLPEISQKDIAGRLASLLGLEFTPGPR</sequence>
<dbReference type="InterPro" id="IPR017850">
    <property type="entry name" value="Alkaline_phosphatase_core_sf"/>
</dbReference>
<feature type="chain" id="PRO_5032324627" evidence="1">
    <location>
        <begin position="19"/>
        <end position="404"/>
    </location>
</feature>
<accession>A0A7S7NWS3</accession>
<evidence type="ECO:0000313" key="3">
    <source>
        <dbReference type="Proteomes" id="UP000593892"/>
    </source>
</evidence>
<dbReference type="SUPFAM" id="SSF53649">
    <property type="entry name" value="Alkaline phosphatase-like"/>
    <property type="match status" value="1"/>
</dbReference>
<organism evidence="2 3">
    <name type="scientific">Paludibaculum fermentans</name>
    <dbReference type="NCBI Taxonomy" id="1473598"/>
    <lineage>
        <taxon>Bacteria</taxon>
        <taxon>Pseudomonadati</taxon>
        <taxon>Acidobacteriota</taxon>
        <taxon>Terriglobia</taxon>
        <taxon>Bryobacterales</taxon>
        <taxon>Bryobacteraceae</taxon>
        <taxon>Paludibaculum</taxon>
    </lineage>
</organism>
<keyword evidence="3" id="KW-1185">Reference proteome</keyword>
<dbReference type="EMBL" id="CP063849">
    <property type="protein sequence ID" value="QOY91197.1"/>
    <property type="molecule type" value="Genomic_DNA"/>
</dbReference>
<dbReference type="AlphaFoldDB" id="A0A7S7NWS3"/>
<dbReference type="KEGG" id="pfer:IRI77_14990"/>
<dbReference type="Proteomes" id="UP000593892">
    <property type="component" value="Chromosome"/>
</dbReference>